<accession>A0A9W8DN02</accession>
<evidence type="ECO:0000256" key="3">
    <source>
        <dbReference type="ARBA" id="ARBA00022692"/>
    </source>
</evidence>
<dbReference type="EMBL" id="JANBPU010000481">
    <property type="protein sequence ID" value="KAJ1911163.1"/>
    <property type="molecule type" value="Genomic_DNA"/>
</dbReference>
<evidence type="ECO:0000256" key="1">
    <source>
        <dbReference type="ARBA" id="ARBA00004141"/>
    </source>
</evidence>
<name>A0A9W8DN02_9FUNG</name>
<dbReference type="GO" id="GO:0015123">
    <property type="term" value="F:acetate transmembrane transporter activity"/>
    <property type="evidence" value="ECO:0007669"/>
    <property type="project" value="TreeGrafter"/>
</dbReference>
<evidence type="ECO:0000256" key="2">
    <source>
        <dbReference type="ARBA" id="ARBA00005587"/>
    </source>
</evidence>
<proteinExistence type="inferred from homology"/>
<gene>
    <name evidence="7" type="ORF">H4219_006025</name>
</gene>
<keyword evidence="5 6" id="KW-0472">Membrane</keyword>
<dbReference type="NCBIfam" id="NF038013">
    <property type="entry name" value="AceTr_1"/>
    <property type="match status" value="1"/>
</dbReference>
<dbReference type="AlphaFoldDB" id="A0A9W8DN02"/>
<dbReference type="InterPro" id="IPR000791">
    <property type="entry name" value="Gpr1/Fun34/SatP-like"/>
</dbReference>
<dbReference type="Pfam" id="PF01184">
    <property type="entry name" value="Gpr1_Fun34_YaaH"/>
    <property type="match status" value="1"/>
</dbReference>
<dbReference type="PANTHER" id="PTHR31123">
    <property type="entry name" value="ACCUMULATION OF DYADS PROTEIN 2-RELATED"/>
    <property type="match status" value="1"/>
</dbReference>
<feature type="transmembrane region" description="Helical" evidence="6">
    <location>
        <begin position="42"/>
        <end position="64"/>
    </location>
</feature>
<feature type="transmembrane region" description="Helical" evidence="6">
    <location>
        <begin position="76"/>
        <end position="93"/>
    </location>
</feature>
<evidence type="ECO:0000256" key="4">
    <source>
        <dbReference type="ARBA" id="ARBA00022989"/>
    </source>
</evidence>
<keyword evidence="8" id="KW-1185">Reference proteome</keyword>
<sequence>MSNVKIGNPSPLGLLSFALTTFVLSLHNGAMGVHFGAPSNVVIGLAMFYGGICQLLAGMWEYVVGNTFAATAFSSYGGFWLGYAAIFIPWFGISDAMSEMTKEEHQHSVAIFLMSWTILTFFLFVGALRKNVGLSVVLGLLDITFIMLTAGEWTGVAGATKAGGYFGLFTSIAAWYTGFSILYADQPNIVQFPNPSLAPKIPKSAQYDEEAAVGAN</sequence>
<keyword evidence="3 6" id="KW-0812">Transmembrane</keyword>
<reference evidence="7" key="1">
    <citation type="submission" date="2022-07" db="EMBL/GenBank/DDBJ databases">
        <title>Phylogenomic reconstructions and comparative analyses of Kickxellomycotina fungi.</title>
        <authorList>
            <person name="Reynolds N.K."/>
            <person name="Stajich J.E."/>
            <person name="Barry K."/>
            <person name="Grigoriev I.V."/>
            <person name="Crous P."/>
            <person name="Smith M.E."/>
        </authorList>
    </citation>
    <scope>NUCLEOTIDE SEQUENCE</scope>
    <source>
        <strain evidence="7">NBRC 100468</strain>
    </source>
</reference>
<comment type="subcellular location">
    <subcellularLocation>
        <location evidence="1">Membrane</location>
        <topology evidence="1">Multi-pass membrane protein</topology>
    </subcellularLocation>
</comment>
<comment type="caution">
    <text evidence="7">The sequence shown here is derived from an EMBL/GenBank/DDBJ whole genome shotgun (WGS) entry which is preliminary data.</text>
</comment>
<dbReference type="Proteomes" id="UP001150538">
    <property type="component" value="Unassembled WGS sequence"/>
</dbReference>
<feature type="transmembrane region" description="Helical" evidence="6">
    <location>
        <begin position="105"/>
        <end position="125"/>
    </location>
</feature>
<evidence type="ECO:0000256" key="6">
    <source>
        <dbReference type="SAM" id="Phobius"/>
    </source>
</evidence>
<dbReference type="OrthoDB" id="3648309at2759"/>
<evidence type="ECO:0000256" key="5">
    <source>
        <dbReference type="ARBA" id="ARBA00023136"/>
    </source>
</evidence>
<keyword evidence="4 6" id="KW-1133">Transmembrane helix</keyword>
<feature type="transmembrane region" description="Helical" evidence="6">
    <location>
        <begin position="132"/>
        <end position="150"/>
    </location>
</feature>
<feature type="transmembrane region" description="Helical" evidence="6">
    <location>
        <begin position="162"/>
        <end position="184"/>
    </location>
</feature>
<organism evidence="7 8">
    <name type="scientific">Mycoemilia scoparia</name>
    <dbReference type="NCBI Taxonomy" id="417184"/>
    <lineage>
        <taxon>Eukaryota</taxon>
        <taxon>Fungi</taxon>
        <taxon>Fungi incertae sedis</taxon>
        <taxon>Zoopagomycota</taxon>
        <taxon>Kickxellomycotina</taxon>
        <taxon>Kickxellomycetes</taxon>
        <taxon>Kickxellales</taxon>
        <taxon>Kickxellaceae</taxon>
        <taxon>Mycoemilia</taxon>
    </lineage>
</organism>
<dbReference type="PANTHER" id="PTHR31123:SF1">
    <property type="entry name" value="ACCUMULATION OF DYADS PROTEIN 2-RELATED"/>
    <property type="match status" value="1"/>
</dbReference>
<protein>
    <submittedName>
        <fullName evidence="7">Uncharacterized protein</fullName>
    </submittedName>
</protein>
<evidence type="ECO:0000313" key="7">
    <source>
        <dbReference type="EMBL" id="KAJ1911163.1"/>
    </source>
</evidence>
<comment type="similarity">
    <text evidence="2">Belongs to the acetate uptake transporter (AceTr) (TC 2.A.96) family.</text>
</comment>
<dbReference type="GO" id="GO:0005886">
    <property type="term" value="C:plasma membrane"/>
    <property type="evidence" value="ECO:0007669"/>
    <property type="project" value="TreeGrafter"/>
</dbReference>
<evidence type="ECO:0000313" key="8">
    <source>
        <dbReference type="Proteomes" id="UP001150538"/>
    </source>
</evidence>
<dbReference type="InterPro" id="IPR051633">
    <property type="entry name" value="AceTr"/>
</dbReference>